<dbReference type="Pfam" id="PF17932">
    <property type="entry name" value="TetR_C_24"/>
    <property type="match status" value="1"/>
</dbReference>
<dbReference type="PROSITE" id="PS00455">
    <property type="entry name" value="AMP_BINDING"/>
    <property type="match status" value="1"/>
</dbReference>
<dbReference type="Pfam" id="PF13193">
    <property type="entry name" value="AMP-binding_C"/>
    <property type="match status" value="1"/>
</dbReference>
<dbReference type="InterPro" id="IPR020845">
    <property type="entry name" value="AMP-binding_CS"/>
</dbReference>
<dbReference type="GeneID" id="96608810"/>
<keyword evidence="5" id="KW-0238">DNA-binding</keyword>
<proteinExistence type="inferred from homology"/>
<dbReference type="STRING" id="2045.KR76_07675"/>
<dbReference type="GO" id="GO:0003677">
    <property type="term" value="F:DNA binding"/>
    <property type="evidence" value="ECO:0007669"/>
    <property type="project" value="UniProtKB-UniRule"/>
</dbReference>
<dbReference type="InterPro" id="IPR000873">
    <property type="entry name" value="AMP-dep_synth/lig_dom"/>
</dbReference>
<dbReference type="NCBIfam" id="NF002937">
    <property type="entry name" value="PRK03584.1"/>
    <property type="match status" value="1"/>
</dbReference>
<dbReference type="Pfam" id="PF00501">
    <property type="entry name" value="AMP-binding"/>
    <property type="match status" value="1"/>
</dbReference>
<evidence type="ECO:0000313" key="7">
    <source>
        <dbReference type="Proteomes" id="UP000030300"/>
    </source>
</evidence>
<dbReference type="PRINTS" id="PR00455">
    <property type="entry name" value="HTHTETR"/>
</dbReference>
<dbReference type="GO" id="GO:0005524">
    <property type="term" value="F:ATP binding"/>
    <property type="evidence" value="ECO:0007669"/>
    <property type="project" value="UniProtKB-KW"/>
</dbReference>
<dbReference type="InterPro" id="IPR032387">
    <property type="entry name" value="ACAS_N"/>
</dbReference>
<evidence type="ECO:0000313" key="6">
    <source>
        <dbReference type="EMBL" id="AJR18221.1"/>
    </source>
</evidence>
<dbReference type="AlphaFoldDB" id="A0A0C5XGB4"/>
<dbReference type="SUPFAM" id="SSF46689">
    <property type="entry name" value="Homeodomain-like"/>
    <property type="match status" value="1"/>
</dbReference>
<evidence type="ECO:0000256" key="2">
    <source>
        <dbReference type="ARBA" id="ARBA00022598"/>
    </source>
</evidence>
<dbReference type="PANTHER" id="PTHR42921:SF1">
    <property type="entry name" value="ACETOACETYL-COA SYNTHETASE"/>
    <property type="match status" value="1"/>
</dbReference>
<dbReference type="InterPro" id="IPR005914">
    <property type="entry name" value="Acac_CoA_synth"/>
</dbReference>
<dbReference type="SUPFAM" id="SSF48498">
    <property type="entry name" value="Tetracyclin repressor-like, C-terminal domain"/>
    <property type="match status" value="1"/>
</dbReference>
<dbReference type="InterPro" id="IPR041490">
    <property type="entry name" value="KstR2_TetR_C"/>
</dbReference>
<dbReference type="GO" id="GO:0006629">
    <property type="term" value="P:lipid metabolic process"/>
    <property type="evidence" value="ECO:0007669"/>
    <property type="project" value="InterPro"/>
</dbReference>
<dbReference type="Gene3D" id="3.30.300.30">
    <property type="match status" value="1"/>
</dbReference>
<dbReference type="EMBL" id="CP009896">
    <property type="protein sequence ID" value="AJR18221.1"/>
    <property type="molecule type" value="Genomic_DNA"/>
</dbReference>
<dbReference type="HOGENOM" id="CLU_000022_3_3_11"/>
<dbReference type="Proteomes" id="UP000030300">
    <property type="component" value="Chromosome"/>
</dbReference>
<dbReference type="SUPFAM" id="SSF56801">
    <property type="entry name" value="Acetyl-CoA synthetase-like"/>
    <property type="match status" value="1"/>
</dbReference>
<dbReference type="RefSeq" id="WP_075018572.1">
    <property type="nucleotide sequence ID" value="NZ_BJMC01000017.1"/>
</dbReference>
<keyword evidence="3" id="KW-0547">Nucleotide-binding</keyword>
<evidence type="ECO:0000256" key="1">
    <source>
        <dbReference type="ARBA" id="ARBA00006432"/>
    </source>
</evidence>
<protein>
    <submittedName>
        <fullName evidence="6">Acetoacetyl-CoA synthetase</fullName>
        <ecNumber evidence="6">6.2.1.16</ecNumber>
    </submittedName>
</protein>
<dbReference type="InterPro" id="IPR042099">
    <property type="entry name" value="ANL_N_sf"/>
</dbReference>
<name>A0A0C5XGB4_NOCSI</name>
<gene>
    <name evidence="6" type="ORF">KR76_07675</name>
</gene>
<dbReference type="EC" id="6.2.1.16" evidence="6"/>
<dbReference type="Pfam" id="PF00440">
    <property type="entry name" value="TetR_N"/>
    <property type="match status" value="1"/>
</dbReference>
<dbReference type="InterPro" id="IPR025110">
    <property type="entry name" value="AMP-bd_C"/>
</dbReference>
<dbReference type="InterPro" id="IPR045851">
    <property type="entry name" value="AMP-bd_C_sf"/>
</dbReference>
<dbReference type="GO" id="GO:0030729">
    <property type="term" value="F:acetoacetate-CoA ligase activity"/>
    <property type="evidence" value="ECO:0007669"/>
    <property type="project" value="UniProtKB-EC"/>
</dbReference>
<dbReference type="KEGG" id="psim:KR76_07675"/>
<dbReference type="Gene3D" id="3.40.50.12780">
    <property type="entry name" value="N-terminal domain of ligase-like"/>
    <property type="match status" value="1"/>
</dbReference>
<dbReference type="Pfam" id="PF16177">
    <property type="entry name" value="ACAS_N"/>
    <property type="match status" value="1"/>
</dbReference>
<evidence type="ECO:0000256" key="4">
    <source>
        <dbReference type="ARBA" id="ARBA00022840"/>
    </source>
</evidence>
<dbReference type="InterPro" id="IPR036271">
    <property type="entry name" value="Tet_transcr_reg_TetR-rel_C_sf"/>
</dbReference>
<keyword evidence="7" id="KW-1185">Reference proteome</keyword>
<keyword evidence="2 6" id="KW-0436">Ligase</keyword>
<dbReference type="NCBIfam" id="TIGR01217">
    <property type="entry name" value="ac_ac_CoA_syn"/>
    <property type="match status" value="1"/>
</dbReference>
<comment type="similarity">
    <text evidence="1">Belongs to the ATP-dependent AMP-binding enzyme family.</text>
</comment>
<organism evidence="6 7">
    <name type="scientific">Nocardioides simplex</name>
    <name type="common">Arthrobacter simplex</name>
    <dbReference type="NCBI Taxonomy" id="2045"/>
    <lineage>
        <taxon>Bacteria</taxon>
        <taxon>Bacillati</taxon>
        <taxon>Actinomycetota</taxon>
        <taxon>Actinomycetes</taxon>
        <taxon>Propionibacteriales</taxon>
        <taxon>Nocardioidaceae</taxon>
        <taxon>Pimelobacter</taxon>
    </lineage>
</organism>
<dbReference type="Gene3D" id="1.10.357.10">
    <property type="entry name" value="Tetracycline Repressor, domain 2"/>
    <property type="match status" value="1"/>
</dbReference>
<keyword evidence="4" id="KW-0067">ATP-binding</keyword>
<reference evidence="6 7" key="1">
    <citation type="journal article" date="2015" name="Genome Announc.">
        <title>Complete Genome Sequence of Steroid-Transforming Nocardioides simplex VKM Ac-2033D.</title>
        <authorList>
            <person name="Shtratnikova V.Y."/>
            <person name="Schelkunov M.I."/>
            <person name="Pekov Y.A."/>
            <person name="Fokina V.V."/>
            <person name="Logacheva M.D."/>
            <person name="Sokolov S.L."/>
            <person name="Bragin E.Y."/>
            <person name="Ashapkin V.V."/>
            <person name="Donova M.V."/>
        </authorList>
    </citation>
    <scope>NUCLEOTIDE SEQUENCE [LARGE SCALE GENOMIC DNA]</scope>
    <source>
        <strain evidence="6 7">VKM Ac-2033D</strain>
    </source>
</reference>
<dbReference type="PANTHER" id="PTHR42921">
    <property type="entry name" value="ACETOACETYL-COA SYNTHETASE"/>
    <property type="match status" value="1"/>
</dbReference>
<dbReference type="PROSITE" id="PS50977">
    <property type="entry name" value="HTH_TETR_2"/>
    <property type="match status" value="1"/>
</dbReference>
<evidence type="ECO:0000256" key="5">
    <source>
        <dbReference type="ARBA" id="ARBA00023125"/>
    </source>
</evidence>
<accession>A0A0C5XGB4</accession>
<sequence length="874" mass="95774">MTVEAAWLPTDDQIDSSRVVDFARWLGTEGIVTLADPRDFRELQAWSAAEPALFWQSVAAYFGVDFATEATEVLSSHEMPGARWFHGATLNFAREMLKHGAPEREAIVLVRDDGHRESITFGQLREQVAAVAGALADRGVGQGDRIVAYLPNCIEGVVAFLASATLGAVWSQTGMDYAPTAAMDRLGQLDPTVFIAGTGYLFKGEQQDRRDAVAELRVLLPVDALVVSIETGGVHRDDTTPCDVPWEQLQRFSRPVTTPVDVPFDHPLWVLFTSGTTGRPKGIVHGHGGALLEQLVSPGFHMGVDEDDVFFWFTTPNWMMWNAQICGLLHGATIVLFDGSPTHPDTGLLWRVVQDLGVTVFGTSPGYLQASARDGLEPGRDLDLSALELIGVTGSVLPASSNQWVRDHVRSDLQVGSMSGGTDIVGIFVASAPNLPVYDGEISGTALGVALEVWDEKGNRLPPGETGEMVITQPMPSMPIAFWDDPEGERYRDAYFDVFPGVWRHGDSITITDRGTIMIHGRTDSTLNRNGVRLGSAEIYEALESLPEVLDSLVVGVELAEGGYWMPLFVVTASGTDEAGLRSRIVETIAGRTSRRHVPDEIIVAPALPRTRTGKRLEVPVKRILQGTSPRRVTSMGAVDDVDALQWLIDFARKRNGDGGASTTVLPTDTYEDWRIYHDQDLPRVLSAALDVFTEKGYHGTTTRQLADRSGLSVPGIYHHYKSKQEILFDLMMVIVDELVERSRFAVAQADDDPRAQFDALVSSMLLFHVYRRKGAIVSTSELRSLEPGNRRKYLDRRDELQALLDQIIERGVDGGVFHTPYPSDAGRAIASMCAGVATFYRPEAPLSFDPLLDRYLSIAEAIVGVRGPSPTKE</sequence>
<dbReference type="InterPro" id="IPR009057">
    <property type="entry name" value="Homeodomain-like_sf"/>
</dbReference>
<dbReference type="InterPro" id="IPR001647">
    <property type="entry name" value="HTH_TetR"/>
</dbReference>
<evidence type="ECO:0000256" key="3">
    <source>
        <dbReference type="ARBA" id="ARBA00022741"/>
    </source>
</evidence>